<gene>
    <name evidence="2" type="ORF">MNBD_GAMMA16-1399</name>
</gene>
<feature type="transmembrane region" description="Helical" evidence="1">
    <location>
        <begin position="27"/>
        <end position="45"/>
    </location>
</feature>
<accession>A0A3B0Z895</accession>
<reference evidence="2" key="1">
    <citation type="submission" date="2018-06" db="EMBL/GenBank/DDBJ databases">
        <authorList>
            <person name="Zhirakovskaya E."/>
        </authorList>
    </citation>
    <scope>NUCLEOTIDE SEQUENCE</scope>
</reference>
<feature type="transmembrane region" description="Helical" evidence="1">
    <location>
        <begin position="143"/>
        <end position="168"/>
    </location>
</feature>
<keyword evidence="1" id="KW-0812">Transmembrane</keyword>
<proteinExistence type="predicted"/>
<name>A0A3B0Z895_9ZZZZ</name>
<evidence type="ECO:0000313" key="2">
    <source>
        <dbReference type="EMBL" id="VAW83687.1"/>
    </source>
</evidence>
<keyword evidence="1" id="KW-1133">Transmembrane helix</keyword>
<protein>
    <submittedName>
        <fullName evidence="2">Uncharacterized protein</fullName>
    </submittedName>
</protein>
<feature type="transmembrane region" description="Helical" evidence="1">
    <location>
        <begin position="79"/>
        <end position="103"/>
    </location>
</feature>
<keyword evidence="1" id="KW-0472">Membrane</keyword>
<dbReference type="EMBL" id="UOFO01000021">
    <property type="protein sequence ID" value="VAW83687.1"/>
    <property type="molecule type" value="Genomic_DNA"/>
</dbReference>
<dbReference type="AlphaFoldDB" id="A0A3B0Z895"/>
<evidence type="ECO:0000256" key="1">
    <source>
        <dbReference type="SAM" id="Phobius"/>
    </source>
</evidence>
<organism evidence="2">
    <name type="scientific">hydrothermal vent metagenome</name>
    <dbReference type="NCBI Taxonomy" id="652676"/>
    <lineage>
        <taxon>unclassified sequences</taxon>
        <taxon>metagenomes</taxon>
        <taxon>ecological metagenomes</taxon>
    </lineage>
</organism>
<feature type="transmembrane region" description="Helical" evidence="1">
    <location>
        <begin position="52"/>
        <end position="73"/>
    </location>
</feature>
<sequence>MRNLLMTIWDICRMKAGPQDLPTSRTLVIYAVSSYALVSFILAMFQLSIGQAFFAALVDTTIIVVLSYVILWVKMVPQRWYQMLTAMAGVSLVIALFAAPMVIVRFMVGPESANAGVLSLLILGLVVWSFAIFAHIFRHTLDIPYLAALIISGIYTYISIRIINILFFTAEIGA</sequence>
<feature type="transmembrane region" description="Helical" evidence="1">
    <location>
        <begin position="115"/>
        <end position="137"/>
    </location>
</feature>